<keyword evidence="1" id="KW-1133">Transmembrane helix</keyword>
<keyword evidence="1" id="KW-0812">Transmembrane</keyword>
<dbReference type="Proteomes" id="UP000192477">
    <property type="component" value="Unassembled WGS sequence"/>
</dbReference>
<evidence type="ECO:0000313" key="4">
    <source>
        <dbReference type="Proteomes" id="UP000192477"/>
    </source>
</evidence>
<evidence type="ECO:0000256" key="1">
    <source>
        <dbReference type="SAM" id="Phobius"/>
    </source>
</evidence>
<protein>
    <recommendedName>
        <fullName evidence="2">KAP NTPase domain-containing protein</fullName>
    </recommendedName>
</protein>
<dbReference type="RefSeq" id="WP_081182007.1">
    <property type="nucleotide sequence ID" value="NZ_MJEA01000001.1"/>
</dbReference>
<comment type="caution">
    <text evidence="3">The sequence shown here is derived from an EMBL/GenBank/DDBJ whole genome shotgun (WGS) entry which is preliminary data.</text>
</comment>
<feature type="transmembrane region" description="Helical" evidence="1">
    <location>
        <begin position="27"/>
        <end position="46"/>
    </location>
</feature>
<dbReference type="Gene3D" id="3.40.50.300">
    <property type="entry name" value="P-loop containing nucleotide triphosphate hydrolases"/>
    <property type="match status" value="1"/>
</dbReference>
<feature type="transmembrane region" description="Helical" evidence="1">
    <location>
        <begin position="66"/>
        <end position="84"/>
    </location>
</feature>
<accession>A0A1V8YGA7</accession>
<dbReference type="EMBL" id="MJEA01000001">
    <property type="protein sequence ID" value="OQO71655.1"/>
    <property type="molecule type" value="Genomic_DNA"/>
</dbReference>
<dbReference type="STRING" id="112904.BH747_02160"/>
<dbReference type="InterPro" id="IPR052754">
    <property type="entry name" value="NTPase_KAP_P-loop"/>
</dbReference>
<reference evidence="3 4" key="1">
    <citation type="journal article" date="2017" name="BMC Microbiol.">
        <title>Comparative genomics of Enterococcus spp. isolated from bovine feces.</title>
        <authorList>
            <person name="Beukers A.G."/>
            <person name="Zaheer R."/>
            <person name="Goji N."/>
            <person name="Amoako K.K."/>
            <person name="Chaves A.V."/>
            <person name="Ward M.P."/>
            <person name="McAllister T.A."/>
        </authorList>
    </citation>
    <scope>NUCLEOTIDE SEQUENCE [LARGE SCALE GENOMIC DNA]</scope>
    <source>
        <strain evidence="3 4">F1129D 143</strain>
    </source>
</reference>
<evidence type="ECO:0000313" key="3">
    <source>
        <dbReference type="EMBL" id="OQO71655.1"/>
    </source>
</evidence>
<dbReference type="PANTHER" id="PTHR22674">
    <property type="entry name" value="NTPASE, KAP FAMILY P-LOOP DOMAIN-CONTAINING 1"/>
    <property type="match status" value="1"/>
</dbReference>
<feature type="transmembrane region" description="Helical" evidence="1">
    <location>
        <begin position="96"/>
        <end position="117"/>
    </location>
</feature>
<proteinExistence type="predicted"/>
<dbReference type="Pfam" id="PF07693">
    <property type="entry name" value="KAP_NTPase"/>
    <property type="match status" value="1"/>
</dbReference>
<dbReference type="PANTHER" id="PTHR22674:SF6">
    <property type="entry name" value="NTPASE KAP FAMILY P-LOOP DOMAIN-CONTAINING PROTEIN 1"/>
    <property type="match status" value="1"/>
</dbReference>
<feature type="transmembrane region" description="Helical" evidence="1">
    <location>
        <begin position="123"/>
        <end position="144"/>
    </location>
</feature>
<dbReference type="SUPFAM" id="SSF52540">
    <property type="entry name" value="P-loop containing nucleoside triphosphate hydrolases"/>
    <property type="match status" value="1"/>
</dbReference>
<keyword evidence="1" id="KW-0472">Membrane</keyword>
<evidence type="ECO:0000259" key="2">
    <source>
        <dbReference type="Pfam" id="PF07693"/>
    </source>
</evidence>
<dbReference type="InterPro" id="IPR027417">
    <property type="entry name" value="P-loop_NTPase"/>
</dbReference>
<sequence>MKNLWCDIKKFFVHDVKNYFIIYNKKYSIVNTAILGTVLTCLAVFIDNKNSISILLSRVPINIIPAFLLLGVILLFLFFIKYKLLKSIKYPLTNRFDYLLLLAIVTLLLFTSVSLLIKSNLPYKILFIKCLLILFFILLIIRILNVGNIFEEKESTIIDLKEVINGEISYDKQFLIRENAVGYDLLNRKNQIDDLIGIMKEYNSVEKFVIGLEGAWGSGKSTFLNNMKKNISQNKDFVVVNDFEPWLSENKEALLNNLLNTILMKSNLDIPSKEIDVFIKTISELVLGKKYTKPIINIIENIDQKRESNIISDINYMINKNGKKIIFIVDNLDRLKPDNIFLILNIVNNVLNFDNLIIILSYDEEELIKSLERINVSPHYLNKIVQKKVVLPVLSKSQARTIYYKTFISLLDGKNLEYDDADIQSFVNILADSQVSFRELKRFLNSSMLPFIFNPRKISIIDYLGMEYIRMFNNDLYKTIYSNSHYFISSDKGIDEIFRYVDSKKFDDEMNNFFAEIGIKKNIYGNLLELSFPYVKNFFESQVDYKKYVNNSPKSPAYKKVQFNKRISSSKFFDLYFTEYTNYDSELNESVKNFIKEINRSYQNEGVMKELMNSILSKDDKSQTEFLSVFSLQLSEIQPNAIKQLAILFLNNYFSFGDYKEFLVIGTKQRIAQIISELIENLEQDEFQNILQTRVKEPKKITMILEIRYWLKHSVTNNQHKLEYIDQEINVFIEKVLEGKFNLFEKDEYIRKYSIKIYGYLEEIGSSDKFKNYLNNCINEENYFRILNDLVTITSDYLGVVYSMNPEFEKMIDIERLTSYGKLVHPINEQQNLLKKVFENHLEKGKEELGKIGIRLVSPIDLGVVDG</sequence>
<name>A0A1V8YGA7_9ENTE</name>
<dbReference type="InterPro" id="IPR011646">
    <property type="entry name" value="KAP_P-loop"/>
</dbReference>
<dbReference type="AlphaFoldDB" id="A0A1V8YGA7"/>
<gene>
    <name evidence="3" type="ORF">BH747_02160</name>
</gene>
<dbReference type="OrthoDB" id="88903at2"/>
<organism evidence="3 4">
    <name type="scientific">Enterococcus villorum</name>
    <dbReference type="NCBI Taxonomy" id="112904"/>
    <lineage>
        <taxon>Bacteria</taxon>
        <taxon>Bacillati</taxon>
        <taxon>Bacillota</taxon>
        <taxon>Bacilli</taxon>
        <taxon>Lactobacillales</taxon>
        <taxon>Enterococcaceae</taxon>
        <taxon>Enterococcus</taxon>
    </lineage>
</organism>
<feature type="domain" description="KAP NTPase" evidence="2">
    <location>
        <begin position="188"/>
        <end position="446"/>
    </location>
</feature>